<dbReference type="PANTHER" id="PTHR42862:SF1">
    <property type="entry name" value="DELTA-1-PYRROLINE-5-CARBOXYLATE DEHYDROGENASE 2, ISOFORM A-RELATED"/>
    <property type="match status" value="1"/>
</dbReference>
<evidence type="ECO:0000259" key="9">
    <source>
        <dbReference type="Pfam" id="PF00171"/>
    </source>
</evidence>
<dbReference type="PIRSF" id="PIRSF000197">
    <property type="entry name" value="Bifunct_PutA"/>
    <property type="match status" value="1"/>
</dbReference>
<dbReference type="EMBL" id="BMCK01000006">
    <property type="protein sequence ID" value="GGD31260.1"/>
    <property type="molecule type" value="Genomic_DNA"/>
</dbReference>
<accession>A0ABQ1QMS8</accession>
<gene>
    <name evidence="11" type="ORF">GCM10007231_33530</name>
</gene>
<dbReference type="InterPro" id="IPR015590">
    <property type="entry name" value="Aldehyde_DH_dom"/>
</dbReference>
<dbReference type="InterPro" id="IPR016161">
    <property type="entry name" value="Ald_DH/histidinol_DH"/>
</dbReference>
<dbReference type="Gene3D" id="3.40.605.10">
    <property type="entry name" value="Aldehyde Dehydrogenase, Chain A, domain 1"/>
    <property type="match status" value="1"/>
</dbReference>
<evidence type="ECO:0000313" key="11">
    <source>
        <dbReference type="EMBL" id="GGD31260.1"/>
    </source>
</evidence>
<keyword evidence="3 7" id="KW-0560">Oxidoreductase</keyword>
<organism evidence="11 12">
    <name type="scientific">Nocardioides daphniae</name>
    <dbReference type="NCBI Taxonomy" id="402297"/>
    <lineage>
        <taxon>Bacteria</taxon>
        <taxon>Bacillati</taxon>
        <taxon>Actinomycetota</taxon>
        <taxon>Actinomycetes</taxon>
        <taxon>Propionibacteriales</taxon>
        <taxon>Nocardioidaceae</taxon>
        <taxon>Nocardioides</taxon>
    </lineage>
</organism>
<dbReference type="Gene3D" id="3.40.309.10">
    <property type="entry name" value="Aldehyde Dehydrogenase, Chain A, domain 2"/>
    <property type="match status" value="1"/>
</dbReference>
<dbReference type="PROSITE" id="PS00070">
    <property type="entry name" value="ALDEHYDE_DEHYDR_CYS"/>
    <property type="match status" value="1"/>
</dbReference>
<dbReference type="InterPro" id="IPR016160">
    <property type="entry name" value="Ald_DH_CS_CYS"/>
</dbReference>
<dbReference type="EC" id="1.2.1.88" evidence="2"/>
<protein>
    <recommendedName>
        <fullName evidence="2">L-glutamate gamma-semialdehyde dehydrogenase</fullName>
        <ecNumber evidence="2">1.2.1.88</ecNumber>
    </recommendedName>
</protein>
<feature type="active site" evidence="6">
    <location>
        <position position="721"/>
    </location>
</feature>
<dbReference type="SUPFAM" id="SSF51730">
    <property type="entry name" value="FAD-linked oxidoreductase"/>
    <property type="match status" value="1"/>
</dbReference>
<dbReference type="InterPro" id="IPR016163">
    <property type="entry name" value="Ald_DH_C"/>
</dbReference>
<evidence type="ECO:0000256" key="7">
    <source>
        <dbReference type="RuleBase" id="RU003345"/>
    </source>
</evidence>
<reference evidence="12" key="1">
    <citation type="journal article" date="2019" name="Int. J. Syst. Evol. Microbiol.">
        <title>The Global Catalogue of Microorganisms (GCM) 10K type strain sequencing project: providing services to taxonomists for standard genome sequencing and annotation.</title>
        <authorList>
            <consortium name="The Broad Institute Genomics Platform"/>
            <consortium name="The Broad Institute Genome Sequencing Center for Infectious Disease"/>
            <person name="Wu L."/>
            <person name="Ma J."/>
        </authorList>
    </citation>
    <scope>NUCLEOTIDE SEQUENCE [LARGE SCALE GENOMIC DNA]</scope>
    <source>
        <strain evidence="12">CCM 7403</strain>
    </source>
</reference>
<dbReference type="InterPro" id="IPR029510">
    <property type="entry name" value="Ald_DH_CS_GLU"/>
</dbReference>
<dbReference type="Pfam" id="PF01619">
    <property type="entry name" value="Pro_dh"/>
    <property type="match status" value="1"/>
</dbReference>
<dbReference type="InterPro" id="IPR016162">
    <property type="entry name" value="Ald_DH_N"/>
</dbReference>
<dbReference type="Gene3D" id="3.20.20.220">
    <property type="match status" value="1"/>
</dbReference>
<dbReference type="PANTHER" id="PTHR42862">
    <property type="entry name" value="DELTA-1-PYRROLINE-5-CARBOXYLATE DEHYDROGENASE 1, ISOFORM A-RELATED"/>
    <property type="match status" value="1"/>
</dbReference>
<proteinExistence type="inferred from homology"/>
<evidence type="ECO:0000256" key="6">
    <source>
        <dbReference type="PROSITE-ProRule" id="PRU10007"/>
    </source>
</evidence>
<dbReference type="PROSITE" id="PS00687">
    <property type="entry name" value="ALDEHYDE_DEHYDR_GLU"/>
    <property type="match status" value="1"/>
</dbReference>
<evidence type="ECO:0000256" key="2">
    <source>
        <dbReference type="ARBA" id="ARBA00012884"/>
    </source>
</evidence>
<dbReference type="InterPro" id="IPR002872">
    <property type="entry name" value="Proline_DH_dom"/>
</dbReference>
<dbReference type="InterPro" id="IPR050485">
    <property type="entry name" value="Proline_metab_enzyme"/>
</dbReference>
<evidence type="ECO:0000256" key="1">
    <source>
        <dbReference type="ARBA" id="ARBA00004786"/>
    </source>
</evidence>
<keyword evidence="12" id="KW-1185">Reference proteome</keyword>
<comment type="similarity">
    <text evidence="7">Belongs to the aldehyde dehydrogenase family.</text>
</comment>
<dbReference type="InterPro" id="IPR025703">
    <property type="entry name" value="Bifunct_PutA"/>
</dbReference>
<dbReference type="RefSeq" id="WP_229721707.1">
    <property type="nucleotide sequence ID" value="NZ_BMCK01000006.1"/>
</dbReference>
<comment type="catalytic activity">
    <reaction evidence="5">
        <text>L-glutamate 5-semialdehyde + NAD(+) + H2O = L-glutamate + NADH + 2 H(+)</text>
        <dbReference type="Rhea" id="RHEA:30235"/>
        <dbReference type="ChEBI" id="CHEBI:15377"/>
        <dbReference type="ChEBI" id="CHEBI:15378"/>
        <dbReference type="ChEBI" id="CHEBI:29985"/>
        <dbReference type="ChEBI" id="CHEBI:57540"/>
        <dbReference type="ChEBI" id="CHEBI:57945"/>
        <dbReference type="ChEBI" id="CHEBI:58066"/>
        <dbReference type="EC" id="1.2.1.88"/>
    </reaction>
</comment>
<sequence>MEAHHPAGAGIDQQLADEAIALVRRWLEASRDEPVDAAAQRLAGVLKDPHGLAFTVGFVDGVIRPEDPEAAARHLATLTPLVPQFLPLPLRTAVLTGAVVGRVAPWLVVPAARLALRRMVRHLVIDASDRRLGPAIARIREEQEGVRLNVNLLGEAILGQEEAARRMEGTRRLLARDDVDYVSIKVSSTVAPHSPWSFDRAVADAVEALLPLYREAKAAPQGAKFINLDMEEYKDLDLTLAVFTNLLDRPELRDLEAGIVLQAYLPDALGAMTELQRWAAARVPAGGAPIKVRVVKGANLPMEQVDAELHGWPLATWGSKEETDASYKAVLDYALRPEHTRAVRVGVAGHNLFDVALAWLLAQRRGCSDDIDIEMLLGMATAQAAAVRKDVGSLLLYTPVVHPREFDVAIAYLVRRLEEGASQQNFMSAVFDLDQSEELFARERDRFLASLAIVPSSPPAPHRVQDRTQPPSPAPRDHFENTPDTDTSVAANREWGARIRDRMPTSELGNRTAEEGVVHDAAELDEVLARAVEAGQVWRDLGADRRAEILHAAGDALQARRAELLEVMGSECGKVLEQGDPEVSEAVDFAHYYAEQGRHLETVEGAAYEPARLTVVTPPWNFPVAIPAGSTLAALASGSPVVIKPAASARRSGAVMVEALWAALDDAGVTRDVLRYVQVSERDLGSQLISHPSVERVILTGAYETAELFRSMRPDLPLLAETSGKNAVIVTPSADLDLAAKDVAYSAFGHAGQKCSAASLVILVGSVATSKRFRSQLVDAVTSYRVGRPWDETAQVGPLIGPAEGKLLRALTTLGPGERWVIEPEQLDDAGDLWRPGVREGVRPGSEFHRVEYFGPVLGIMTAETLDEAIDLVNAVDFGLTSGLHSLDDDEISTWLRRVEAGNLYVNRGTTGAIVQRQPFGGWKRSSVGTGAKAGGPNYLLGLGSWTDRPVTGPEPTDRVGRPALDAARTAGVGDADLQWLSGALHNDALAWAEEFGVVRDRSGLTAEHNALRYHPVPVTLRHEGERVVELVRLLAAGARAGSAMTLSTATVLPEPVQQLAASYGAELRHEDTEAWHRHARELARDGARVRLVGGSAQALAEATDGSPALAVHAGDVVSAGRVELLTFLREQAVSVTAHRFGTPRTHPIPPAVPDPA</sequence>
<keyword evidence="4" id="KW-0520">NAD</keyword>
<comment type="pathway">
    <text evidence="1">Amino-acid degradation; L-proline degradation into L-glutamate; L-glutamate from L-proline: step 2/2.</text>
</comment>
<dbReference type="Proteomes" id="UP000630594">
    <property type="component" value="Unassembled WGS sequence"/>
</dbReference>
<evidence type="ECO:0000259" key="10">
    <source>
        <dbReference type="Pfam" id="PF01619"/>
    </source>
</evidence>
<feature type="domain" description="Aldehyde dehydrogenase" evidence="9">
    <location>
        <begin position="520"/>
        <end position="935"/>
    </location>
</feature>
<evidence type="ECO:0000256" key="3">
    <source>
        <dbReference type="ARBA" id="ARBA00023002"/>
    </source>
</evidence>
<feature type="region of interest" description="Disordered" evidence="8">
    <location>
        <begin position="457"/>
        <end position="513"/>
    </location>
</feature>
<evidence type="ECO:0000256" key="4">
    <source>
        <dbReference type="ARBA" id="ARBA00023027"/>
    </source>
</evidence>
<comment type="caution">
    <text evidence="11">The sequence shown here is derived from an EMBL/GenBank/DDBJ whole genome shotgun (WGS) entry which is preliminary data.</text>
</comment>
<dbReference type="SUPFAM" id="SSF53720">
    <property type="entry name" value="ALDH-like"/>
    <property type="match status" value="1"/>
</dbReference>
<evidence type="ECO:0000256" key="5">
    <source>
        <dbReference type="ARBA" id="ARBA00048142"/>
    </source>
</evidence>
<evidence type="ECO:0000256" key="8">
    <source>
        <dbReference type="SAM" id="MobiDB-lite"/>
    </source>
</evidence>
<name>A0ABQ1QMS8_9ACTN</name>
<dbReference type="InterPro" id="IPR029041">
    <property type="entry name" value="FAD-linked_oxidoreductase-like"/>
</dbReference>
<feature type="domain" description="Proline dehydrogenase" evidence="10">
    <location>
        <begin position="139"/>
        <end position="428"/>
    </location>
</feature>
<evidence type="ECO:0000313" key="12">
    <source>
        <dbReference type="Proteomes" id="UP000630594"/>
    </source>
</evidence>
<feature type="compositionally biased region" description="Basic and acidic residues" evidence="8">
    <location>
        <begin position="495"/>
        <end position="504"/>
    </location>
</feature>
<dbReference type="Pfam" id="PF00171">
    <property type="entry name" value="Aldedh"/>
    <property type="match status" value="1"/>
</dbReference>